<name>A0A1V4DKA9_9ENTE</name>
<feature type="domain" description="DUF2087" evidence="1">
    <location>
        <begin position="9"/>
        <end position="76"/>
    </location>
</feature>
<evidence type="ECO:0000313" key="3">
    <source>
        <dbReference type="Proteomes" id="UP000189970"/>
    </source>
</evidence>
<proteinExistence type="predicted"/>
<evidence type="ECO:0000313" key="2">
    <source>
        <dbReference type="EMBL" id="OPF88776.1"/>
    </source>
</evidence>
<keyword evidence="3" id="KW-1185">Reference proteome</keyword>
<sequence length="82" mass="9950">MIVFFKDGKLTTIPRKTKDKTLLFEKISDQFEENTDYTEREINDILKNFYDDSAILRRFLIDNCYLVRYDYGSTYQKKSKEE</sequence>
<organism evidence="2 3">
    <name type="scientific">Vagococcus martis</name>
    <dbReference type="NCBI Taxonomy" id="1768210"/>
    <lineage>
        <taxon>Bacteria</taxon>
        <taxon>Bacillati</taxon>
        <taxon>Bacillota</taxon>
        <taxon>Bacilli</taxon>
        <taxon>Lactobacillales</taxon>
        <taxon>Enterococcaceae</taxon>
        <taxon>Vagococcus</taxon>
    </lineage>
</organism>
<dbReference type="Pfam" id="PF09860">
    <property type="entry name" value="DUF2087"/>
    <property type="match status" value="1"/>
</dbReference>
<dbReference type="AlphaFoldDB" id="A0A1V4DKA9"/>
<gene>
    <name evidence="2" type="ORF">BW731_11655</name>
</gene>
<dbReference type="RefSeq" id="WP_233120508.1">
    <property type="nucleotide sequence ID" value="NZ_MVAB01000001.1"/>
</dbReference>
<dbReference type="EMBL" id="MVAB01000001">
    <property type="protein sequence ID" value="OPF88776.1"/>
    <property type="molecule type" value="Genomic_DNA"/>
</dbReference>
<dbReference type="InterPro" id="IPR018656">
    <property type="entry name" value="DUF2087"/>
</dbReference>
<reference evidence="2 3" key="1">
    <citation type="submission" date="2017-02" db="EMBL/GenBank/DDBJ databases">
        <title>Vagococcus cremeus sp. nov., isolated from the small intestine of a marten, Martes flavigula.</title>
        <authorList>
            <person name="Tak E.J."/>
            <person name="Bae J.-W."/>
        </authorList>
    </citation>
    <scope>NUCLEOTIDE SEQUENCE [LARGE SCALE GENOMIC DNA]</scope>
    <source>
        <strain evidence="2 3">D7T301</strain>
    </source>
</reference>
<protein>
    <submittedName>
        <fullName evidence="2">Transcriptional regulator</fullName>
    </submittedName>
</protein>
<comment type="caution">
    <text evidence="2">The sequence shown here is derived from an EMBL/GenBank/DDBJ whole genome shotgun (WGS) entry which is preliminary data.</text>
</comment>
<dbReference type="Proteomes" id="UP000189970">
    <property type="component" value="Unassembled WGS sequence"/>
</dbReference>
<accession>A0A1V4DKA9</accession>
<evidence type="ECO:0000259" key="1">
    <source>
        <dbReference type="Pfam" id="PF09860"/>
    </source>
</evidence>